<proteinExistence type="inferred from homology"/>
<keyword evidence="2 5" id="KW-0378">Hydrolase</keyword>
<accession>A0ABS8FS48</accession>
<dbReference type="EMBL" id="JAJEQX010000001">
    <property type="protein sequence ID" value="MCC2252852.1"/>
    <property type="molecule type" value="Genomic_DNA"/>
</dbReference>
<reference evidence="5 6" key="1">
    <citation type="submission" date="2021-10" db="EMBL/GenBank/DDBJ databases">
        <title>Anaerobic single-cell dispensing facilitates the cultivation of human gut bacteria.</title>
        <authorList>
            <person name="Afrizal A."/>
        </authorList>
    </citation>
    <scope>NUCLEOTIDE SEQUENCE [LARGE SCALE GENOMIC DNA]</scope>
    <source>
        <strain evidence="5 6">CLA-AA-H200</strain>
    </source>
</reference>
<protein>
    <submittedName>
        <fullName evidence="5">Choloylglycine hydrolase family protein</fullName>
    </submittedName>
</protein>
<dbReference type="Pfam" id="PF02275">
    <property type="entry name" value="CBAH"/>
    <property type="match status" value="2"/>
</dbReference>
<dbReference type="SUPFAM" id="SSF56235">
    <property type="entry name" value="N-terminal nucleophile aminohydrolases (Ntn hydrolases)"/>
    <property type="match status" value="1"/>
</dbReference>
<evidence type="ECO:0000313" key="6">
    <source>
        <dbReference type="Proteomes" id="UP001198151"/>
    </source>
</evidence>
<dbReference type="CDD" id="cd00542">
    <property type="entry name" value="Ntn_PVA"/>
    <property type="match status" value="1"/>
</dbReference>
<feature type="region of interest" description="Disordered" evidence="3">
    <location>
        <begin position="209"/>
        <end position="230"/>
    </location>
</feature>
<sequence>MCTCITYNSGDFYFGRNLDLEYSFGECVVITPRRFPLQYRHGKHCGDAHYAMIGMAASAGLEGPQAFPLYAEAVNEKGLCMAGLNFPGNAVYTTPEEEKENVASFEIIARILSSCASVDEADSLLDHMNITDTAFAPGLPPAPLHWMLADRERCIVIEQTKDGLKRYDNPFGVLTNNPPFEYHLMNMNNYLNLTPENPKMRFVREGKTVQSEDRPEVMPGDQTEAQPEVQDRREIRLAPYSQGMGAIGLPGDFSSASRFVRAAFLRCNSVSGPEEDANVAQFFHILSNVAMVRGAVVTAEGKYDITTYSCCVNADTGTYYYRTYDDSRLHCVRMDSADLDGDRLTAGGMA</sequence>
<comment type="similarity">
    <text evidence="1">Belongs to the peptidase C59 family.</text>
</comment>
<keyword evidence="6" id="KW-1185">Reference proteome</keyword>
<gene>
    <name evidence="5" type="ORF">LKD70_00085</name>
</gene>
<dbReference type="Proteomes" id="UP001198151">
    <property type="component" value="Unassembled WGS sequence"/>
</dbReference>
<evidence type="ECO:0000313" key="5">
    <source>
        <dbReference type="EMBL" id="MCC2252852.1"/>
    </source>
</evidence>
<evidence type="ECO:0000256" key="2">
    <source>
        <dbReference type="ARBA" id="ARBA00022801"/>
    </source>
</evidence>
<feature type="domain" description="Choloylglycine hydrolase/NAAA C-terminal" evidence="4">
    <location>
        <begin position="2"/>
        <end position="207"/>
    </location>
</feature>
<feature type="domain" description="Choloylglycine hydrolase/NAAA C-terminal" evidence="4">
    <location>
        <begin position="226"/>
        <end position="343"/>
    </location>
</feature>
<dbReference type="RefSeq" id="WP_227706032.1">
    <property type="nucleotide sequence ID" value="NZ_JAJEQX010000001.1"/>
</dbReference>
<dbReference type="InterPro" id="IPR029132">
    <property type="entry name" value="CBAH/NAAA_C"/>
</dbReference>
<evidence type="ECO:0000256" key="1">
    <source>
        <dbReference type="ARBA" id="ARBA00006625"/>
    </source>
</evidence>
<dbReference type="InterPro" id="IPR052193">
    <property type="entry name" value="Peptidase_C59"/>
</dbReference>
<dbReference type="GO" id="GO:0016787">
    <property type="term" value="F:hydrolase activity"/>
    <property type="evidence" value="ECO:0007669"/>
    <property type="project" value="UniProtKB-KW"/>
</dbReference>
<dbReference type="Gene3D" id="3.60.60.10">
    <property type="entry name" value="Penicillin V Acylase, Chain A"/>
    <property type="match status" value="1"/>
</dbReference>
<evidence type="ECO:0000256" key="3">
    <source>
        <dbReference type="SAM" id="MobiDB-lite"/>
    </source>
</evidence>
<dbReference type="PANTHER" id="PTHR35527:SF2">
    <property type="entry name" value="HYDROLASE"/>
    <property type="match status" value="1"/>
</dbReference>
<name>A0ABS8FS48_9FIRM</name>
<comment type="caution">
    <text evidence="5">The sequence shown here is derived from an EMBL/GenBank/DDBJ whole genome shotgun (WGS) entry which is preliminary data.</text>
</comment>
<dbReference type="InterPro" id="IPR029055">
    <property type="entry name" value="Ntn_hydrolases_N"/>
</dbReference>
<evidence type="ECO:0000259" key="4">
    <source>
        <dbReference type="Pfam" id="PF02275"/>
    </source>
</evidence>
<dbReference type="PANTHER" id="PTHR35527">
    <property type="entry name" value="CHOLOYLGLYCINE HYDROLASE"/>
    <property type="match status" value="1"/>
</dbReference>
<organism evidence="5 6">
    <name type="scientific">Ruminococcus turbiniformis</name>
    <dbReference type="NCBI Taxonomy" id="2881258"/>
    <lineage>
        <taxon>Bacteria</taxon>
        <taxon>Bacillati</taxon>
        <taxon>Bacillota</taxon>
        <taxon>Clostridia</taxon>
        <taxon>Eubacteriales</taxon>
        <taxon>Oscillospiraceae</taxon>
        <taxon>Ruminococcus</taxon>
    </lineage>
</organism>